<evidence type="ECO:0000256" key="7">
    <source>
        <dbReference type="SAM" id="Phobius"/>
    </source>
</evidence>
<gene>
    <name evidence="10" type="ORF">FMAN_05341</name>
</gene>
<dbReference type="InterPro" id="IPR051410">
    <property type="entry name" value="Ferric/Cupric_Reductase"/>
</dbReference>
<evidence type="ECO:0000256" key="6">
    <source>
        <dbReference type="ARBA" id="ARBA00023136"/>
    </source>
</evidence>
<dbReference type="GO" id="GO:0005886">
    <property type="term" value="C:plasma membrane"/>
    <property type="evidence" value="ECO:0007669"/>
    <property type="project" value="TreeGrafter"/>
</dbReference>
<dbReference type="PANTHER" id="PTHR32361">
    <property type="entry name" value="FERRIC/CUPRIC REDUCTASE TRANSMEMBRANE COMPONENT"/>
    <property type="match status" value="1"/>
</dbReference>
<feature type="transmembrane region" description="Helical" evidence="7">
    <location>
        <begin position="99"/>
        <end position="117"/>
    </location>
</feature>
<keyword evidence="3 7" id="KW-0812">Transmembrane</keyword>
<protein>
    <recommendedName>
        <fullName evidence="9">Ferric oxidoreductase domain-containing protein</fullName>
    </recommendedName>
</protein>
<dbReference type="EMBL" id="FCQH01000002">
    <property type="protein sequence ID" value="CVK87815.1"/>
    <property type="molecule type" value="Genomic_DNA"/>
</dbReference>
<feature type="transmembrane region" description="Helical" evidence="7">
    <location>
        <begin position="66"/>
        <end position="87"/>
    </location>
</feature>
<evidence type="ECO:0000313" key="11">
    <source>
        <dbReference type="Proteomes" id="UP000184255"/>
    </source>
</evidence>
<evidence type="ECO:0000256" key="2">
    <source>
        <dbReference type="ARBA" id="ARBA00022448"/>
    </source>
</evidence>
<dbReference type="GO" id="GO:0015677">
    <property type="term" value="P:copper ion import"/>
    <property type="evidence" value="ECO:0007669"/>
    <property type="project" value="TreeGrafter"/>
</dbReference>
<dbReference type="GO" id="GO:0006879">
    <property type="term" value="P:intracellular iron ion homeostasis"/>
    <property type="evidence" value="ECO:0007669"/>
    <property type="project" value="TreeGrafter"/>
</dbReference>
<comment type="subcellular location">
    <subcellularLocation>
        <location evidence="1">Membrane</location>
        <topology evidence="1">Multi-pass membrane protein</topology>
    </subcellularLocation>
</comment>
<keyword evidence="5" id="KW-0406">Ion transport</keyword>
<dbReference type="GO" id="GO:0006826">
    <property type="term" value="P:iron ion transport"/>
    <property type="evidence" value="ECO:0007669"/>
    <property type="project" value="TreeGrafter"/>
</dbReference>
<evidence type="ECO:0000256" key="3">
    <source>
        <dbReference type="ARBA" id="ARBA00022692"/>
    </source>
</evidence>
<dbReference type="InterPro" id="IPR013130">
    <property type="entry name" value="Fe3_Rdtase_TM_dom"/>
</dbReference>
<dbReference type="RefSeq" id="XP_041678917.1">
    <property type="nucleotide sequence ID" value="XM_041828012.1"/>
</dbReference>
<evidence type="ECO:0000256" key="5">
    <source>
        <dbReference type="ARBA" id="ARBA00023065"/>
    </source>
</evidence>
<feature type="domain" description="Ferric oxidoreductase" evidence="9">
    <location>
        <begin position="26"/>
        <end position="144"/>
    </location>
</feature>
<dbReference type="Proteomes" id="UP000184255">
    <property type="component" value="Unassembled WGS sequence"/>
</dbReference>
<dbReference type="Pfam" id="PF01794">
    <property type="entry name" value="Ferric_reduct"/>
    <property type="match status" value="1"/>
</dbReference>
<feature type="signal peptide" evidence="8">
    <location>
        <begin position="1"/>
        <end position="17"/>
    </location>
</feature>
<accession>A0A1L7SWZ2</accession>
<dbReference type="VEuPathDB" id="FungiDB:FMAN_05341"/>
<keyword evidence="6 7" id="KW-0472">Membrane</keyword>
<name>A0A1L7SWZ2_FUSMA</name>
<evidence type="ECO:0000256" key="4">
    <source>
        <dbReference type="ARBA" id="ARBA00022989"/>
    </source>
</evidence>
<keyword evidence="2" id="KW-0813">Transport</keyword>
<reference evidence="11" key="1">
    <citation type="journal article" date="2016" name="Genome Biol. Evol.">
        <title>Comparative 'omics' of the Fusarium fujikuroi species complex highlights differences in genetic potential and metabolite synthesis.</title>
        <authorList>
            <person name="Niehaus E.-M."/>
            <person name="Muensterkoetter M."/>
            <person name="Proctor R.H."/>
            <person name="Brown D.W."/>
            <person name="Sharon A."/>
            <person name="Idan Y."/>
            <person name="Oren-Young L."/>
            <person name="Sieber C.M."/>
            <person name="Novak O."/>
            <person name="Pencik A."/>
            <person name="Tarkowska D."/>
            <person name="Hromadova K."/>
            <person name="Freeman S."/>
            <person name="Maymon M."/>
            <person name="Elazar M."/>
            <person name="Youssef S.A."/>
            <person name="El-Shabrawy E.S.M."/>
            <person name="Shalaby A.B.A."/>
            <person name="Houterman P."/>
            <person name="Brock N.L."/>
            <person name="Burkhardt I."/>
            <person name="Tsavkelova E.A."/>
            <person name="Dickschat J.S."/>
            <person name="Galuszka P."/>
            <person name="Gueldener U."/>
            <person name="Tudzynski B."/>
        </authorList>
    </citation>
    <scope>NUCLEOTIDE SEQUENCE [LARGE SCALE GENOMIC DNA]</scope>
    <source>
        <strain evidence="11">MRC7560</strain>
    </source>
</reference>
<dbReference type="AlphaFoldDB" id="A0A1L7SWZ2"/>
<keyword evidence="11" id="KW-1185">Reference proteome</keyword>
<dbReference type="GeneID" id="65084608"/>
<keyword evidence="4 7" id="KW-1133">Transmembrane helix</keyword>
<dbReference type="GO" id="GO:0000293">
    <property type="term" value="F:ferric-chelate reductase activity"/>
    <property type="evidence" value="ECO:0007669"/>
    <property type="project" value="TreeGrafter"/>
</dbReference>
<dbReference type="PANTHER" id="PTHR32361:SF9">
    <property type="entry name" value="FERRIC REDUCTASE TRANSMEMBRANE COMPONENT 3-RELATED"/>
    <property type="match status" value="1"/>
</dbReference>
<evidence type="ECO:0000256" key="1">
    <source>
        <dbReference type="ARBA" id="ARBA00004141"/>
    </source>
</evidence>
<evidence type="ECO:0000256" key="8">
    <source>
        <dbReference type="SAM" id="SignalP"/>
    </source>
</evidence>
<keyword evidence="8" id="KW-0732">Signal</keyword>
<comment type="caution">
    <text evidence="10">The sequence shown here is derived from an EMBL/GenBank/DDBJ whole genome shotgun (WGS) entry which is preliminary data.</text>
</comment>
<organism evidence="10 11">
    <name type="scientific">Fusarium mangiferae</name>
    <name type="common">Mango malformation disease fungus</name>
    <dbReference type="NCBI Taxonomy" id="192010"/>
    <lineage>
        <taxon>Eukaryota</taxon>
        <taxon>Fungi</taxon>
        <taxon>Dikarya</taxon>
        <taxon>Ascomycota</taxon>
        <taxon>Pezizomycotina</taxon>
        <taxon>Sordariomycetes</taxon>
        <taxon>Hypocreomycetidae</taxon>
        <taxon>Hypocreales</taxon>
        <taxon>Nectriaceae</taxon>
        <taxon>Fusarium</taxon>
        <taxon>Fusarium fujikuroi species complex</taxon>
    </lineage>
</organism>
<evidence type="ECO:0000313" key="10">
    <source>
        <dbReference type="EMBL" id="CVK87815.1"/>
    </source>
</evidence>
<feature type="transmembrane region" description="Helical" evidence="7">
    <location>
        <begin position="129"/>
        <end position="147"/>
    </location>
</feature>
<feature type="chain" id="PRO_5012679405" description="Ferric oxidoreductase domain-containing protein" evidence="8">
    <location>
        <begin position="18"/>
        <end position="179"/>
    </location>
</feature>
<sequence>MLWFMWLLFLCFTQTHPDAIHLIKRFGLVAASQLPIHILLSTKKIVPPLGFLIQTSNRWNMTIHKIGGRIITGFFGLHSLGYTTVLVQNQVFGSMAQQPQIVAAILSSITFAIIGVTSSRPFRLRWYSLFHKVHYVGYIIALLLLFFHNNHIKMYMIESLVALCVKKIAETATTAPSSP</sequence>
<evidence type="ECO:0000259" key="9">
    <source>
        <dbReference type="Pfam" id="PF01794"/>
    </source>
</evidence>
<proteinExistence type="predicted"/>